<evidence type="ECO:0000313" key="8">
    <source>
        <dbReference type="Proteomes" id="UP000799429"/>
    </source>
</evidence>
<dbReference type="EMBL" id="MU006089">
    <property type="protein sequence ID" value="KAF2843747.1"/>
    <property type="molecule type" value="Genomic_DNA"/>
</dbReference>
<dbReference type="OrthoDB" id="4072855at2759"/>
<sequence>MPNTAHRSKRPVNQHLITSFLTTSPNVTTTSTSHFSGPGPAPTLPAHVQSSLLNVGMRVRKSVPEGYKTHKTMPTVTVEIDAPIEVRCDSDVEIDGEEVGAGRRELMPFCGLHKTGGLGVQANSRTQYSGVPSFDGDMRPQNAYDIFNSSLPSSQESLASTISTVSVPTLTIPTIATTPARPSAKRRFTDEDEERTPDNLHTLLFPTHVSSHSDDAPVSPKSAHPTGMANFLSIGQTTRPIARPRPRRKPSEGKENAMVGLDGNLGLVAARRNALQGNGLGIGLGIDLDFGEAEFLRGEWEDEGEAMEM</sequence>
<dbReference type="AlphaFoldDB" id="A0A9P4VW57"/>
<keyword evidence="4" id="KW-0963">Cytoplasm</keyword>
<organism evidence="7 8">
    <name type="scientific">Patellaria atrata CBS 101060</name>
    <dbReference type="NCBI Taxonomy" id="1346257"/>
    <lineage>
        <taxon>Eukaryota</taxon>
        <taxon>Fungi</taxon>
        <taxon>Dikarya</taxon>
        <taxon>Ascomycota</taxon>
        <taxon>Pezizomycotina</taxon>
        <taxon>Dothideomycetes</taxon>
        <taxon>Dothideomycetes incertae sedis</taxon>
        <taxon>Patellariales</taxon>
        <taxon>Patellariaceae</taxon>
        <taxon>Patellaria</taxon>
    </lineage>
</organism>
<name>A0A9P4VW57_9PEZI</name>
<dbReference type="GO" id="GO:0008104">
    <property type="term" value="P:intracellular protein localization"/>
    <property type="evidence" value="ECO:0007669"/>
    <property type="project" value="TreeGrafter"/>
</dbReference>
<evidence type="ECO:0000256" key="3">
    <source>
        <dbReference type="ARBA" id="ARBA00005459"/>
    </source>
</evidence>
<comment type="caution">
    <text evidence="7">The sequence shown here is derived from an EMBL/GenBank/DDBJ whole genome shotgun (WGS) entry which is preliminary data.</text>
</comment>
<evidence type="ECO:0000256" key="6">
    <source>
        <dbReference type="SAM" id="MobiDB-lite"/>
    </source>
</evidence>
<dbReference type="GO" id="GO:1990846">
    <property type="term" value="F:ribonucleoside-diphosphate reductase inhibitor activity"/>
    <property type="evidence" value="ECO:0007669"/>
    <property type="project" value="TreeGrafter"/>
</dbReference>
<evidence type="ECO:0000256" key="1">
    <source>
        <dbReference type="ARBA" id="ARBA00004123"/>
    </source>
</evidence>
<evidence type="ECO:0000256" key="5">
    <source>
        <dbReference type="ARBA" id="ARBA00023242"/>
    </source>
</evidence>
<proteinExistence type="inferred from homology"/>
<keyword evidence="5" id="KW-0539">Nucleus</keyword>
<comment type="similarity">
    <text evidence="3">Belongs to the DIF1/spd1 family.</text>
</comment>
<reference evidence="7" key="1">
    <citation type="journal article" date="2020" name="Stud. Mycol.">
        <title>101 Dothideomycetes genomes: a test case for predicting lifestyles and emergence of pathogens.</title>
        <authorList>
            <person name="Haridas S."/>
            <person name="Albert R."/>
            <person name="Binder M."/>
            <person name="Bloem J."/>
            <person name="Labutti K."/>
            <person name="Salamov A."/>
            <person name="Andreopoulos B."/>
            <person name="Baker S."/>
            <person name="Barry K."/>
            <person name="Bills G."/>
            <person name="Bluhm B."/>
            <person name="Cannon C."/>
            <person name="Castanera R."/>
            <person name="Culley D."/>
            <person name="Daum C."/>
            <person name="Ezra D."/>
            <person name="Gonzalez J."/>
            <person name="Henrissat B."/>
            <person name="Kuo A."/>
            <person name="Liang C."/>
            <person name="Lipzen A."/>
            <person name="Lutzoni F."/>
            <person name="Magnuson J."/>
            <person name="Mondo S."/>
            <person name="Nolan M."/>
            <person name="Ohm R."/>
            <person name="Pangilinan J."/>
            <person name="Park H.-J."/>
            <person name="Ramirez L."/>
            <person name="Alfaro M."/>
            <person name="Sun H."/>
            <person name="Tritt A."/>
            <person name="Yoshinaga Y."/>
            <person name="Zwiers L.-H."/>
            <person name="Turgeon B."/>
            <person name="Goodwin S."/>
            <person name="Spatafora J."/>
            <person name="Crous P."/>
            <person name="Grigoriev I."/>
        </authorList>
    </citation>
    <scope>NUCLEOTIDE SEQUENCE</scope>
    <source>
        <strain evidence="7">CBS 101060</strain>
    </source>
</reference>
<evidence type="ECO:0000313" key="7">
    <source>
        <dbReference type="EMBL" id="KAF2843747.1"/>
    </source>
</evidence>
<dbReference type="InterPro" id="IPR013900">
    <property type="entry name" value="RNR_inhibitor"/>
</dbReference>
<dbReference type="GO" id="GO:0005737">
    <property type="term" value="C:cytoplasm"/>
    <property type="evidence" value="ECO:0007669"/>
    <property type="project" value="UniProtKB-SubCell"/>
</dbReference>
<comment type="subcellular location">
    <subcellularLocation>
        <location evidence="2">Cytoplasm</location>
    </subcellularLocation>
    <subcellularLocation>
        <location evidence="1">Nucleus</location>
    </subcellularLocation>
</comment>
<dbReference type="PANTHER" id="PTHR28081:SF1">
    <property type="entry name" value="DAMAGE-REGULATED IMPORT FACILITATOR 1"/>
    <property type="match status" value="1"/>
</dbReference>
<evidence type="ECO:0000256" key="2">
    <source>
        <dbReference type="ARBA" id="ARBA00004496"/>
    </source>
</evidence>
<protein>
    <submittedName>
        <fullName evidence="7">Uncharacterized protein</fullName>
    </submittedName>
</protein>
<dbReference type="GO" id="GO:0005634">
    <property type="term" value="C:nucleus"/>
    <property type="evidence" value="ECO:0007669"/>
    <property type="project" value="UniProtKB-SubCell"/>
</dbReference>
<gene>
    <name evidence="7" type="ORF">M501DRAFT_1013083</name>
</gene>
<evidence type="ECO:0000256" key="4">
    <source>
        <dbReference type="ARBA" id="ARBA00022490"/>
    </source>
</evidence>
<dbReference type="PANTHER" id="PTHR28081">
    <property type="entry name" value="DAMAGE-REGULATED IMPORT FACILITATOR 1-RELATED"/>
    <property type="match status" value="1"/>
</dbReference>
<dbReference type="Proteomes" id="UP000799429">
    <property type="component" value="Unassembled WGS sequence"/>
</dbReference>
<dbReference type="Pfam" id="PF08591">
    <property type="entry name" value="RNR_inhib"/>
    <property type="match status" value="1"/>
</dbReference>
<accession>A0A9P4VW57</accession>
<keyword evidence="8" id="KW-1185">Reference proteome</keyword>
<feature type="region of interest" description="Disordered" evidence="6">
    <location>
        <begin position="238"/>
        <end position="258"/>
    </location>
</feature>